<sequence length="404" mass="44601">MSDQPIGPFPTPATCQQIIQILMNMIQCNDGWEIAFEQAVSDAHKTGVKDMANISTLTDYHNFLNYLVLWVPTEDETGTFVYNMLCTMYFVLDQKTVKSFQSPIEPSSYPSPPLTELSKWIVDFANAMGEFLSTPQSLTKESLQTYYTAQNYNVDAYVVPQGGWIGHSFNDFFARKFLPGTRPIDGASNPAVIVSAADSTFDGFRDINADSIVTFDVKGLPWTIGELLANSQYANDFAGGKFMHAFLAPYDYHRQHAPVDGKVLEAKVIPGQAYLEVIIQTDPNDKLRLKPCRKLNADDVPKLSAPDSPGYQFCQARGLIVIDSPKVGKVAILPIGMAQVSSVVLSTQPGDEVKKGDEISYFQFGGSDIVLVFQAQSQVEILANEGKHYSVGQQIAIAHIAKWK</sequence>
<dbReference type="GO" id="GO:0008654">
    <property type="term" value="P:phospholipid biosynthetic process"/>
    <property type="evidence" value="ECO:0007669"/>
    <property type="project" value="InterPro"/>
</dbReference>
<evidence type="ECO:0000256" key="2">
    <source>
        <dbReference type="ARBA" id="ARBA00023239"/>
    </source>
</evidence>
<dbReference type="AlphaFoldDB" id="A0A9N9BCE7"/>
<proteinExistence type="predicted"/>
<dbReference type="Proteomes" id="UP000789706">
    <property type="component" value="Unassembled WGS sequence"/>
</dbReference>
<accession>A0A9N9BCE7</accession>
<name>A0A9N9BCE7_9GLOM</name>
<organism evidence="3 4">
    <name type="scientific">Diversispora eburnea</name>
    <dbReference type="NCBI Taxonomy" id="1213867"/>
    <lineage>
        <taxon>Eukaryota</taxon>
        <taxon>Fungi</taxon>
        <taxon>Fungi incertae sedis</taxon>
        <taxon>Mucoromycota</taxon>
        <taxon>Glomeromycotina</taxon>
        <taxon>Glomeromycetes</taxon>
        <taxon>Diversisporales</taxon>
        <taxon>Diversisporaceae</taxon>
        <taxon>Diversispora</taxon>
    </lineage>
</organism>
<comment type="caution">
    <text evidence="3">The sequence shown here is derived from an EMBL/GenBank/DDBJ whole genome shotgun (WGS) entry which is preliminary data.</text>
</comment>
<evidence type="ECO:0000256" key="1">
    <source>
        <dbReference type="ARBA" id="ARBA00022793"/>
    </source>
</evidence>
<gene>
    <name evidence="3" type="ORF">DEBURN_LOCUS7691</name>
</gene>
<keyword evidence="4" id="KW-1185">Reference proteome</keyword>
<evidence type="ECO:0000313" key="3">
    <source>
        <dbReference type="EMBL" id="CAG8563158.1"/>
    </source>
</evidence>
<dbReference type="PANTHER" id="PTHR10067:SF13">
    <property type="entry name" value="PHOSPHATIDYLSERINE DECARBOXYLASE"/>
    <property type="match status" value="1"/>
</dbReference>
<dbReference type="GO" id="GO:0004609">
    <property type="term" value="F:phosphatidylserine decarboxylase activity"/>
    <property type="evidence" value="ECO:0007669"/>
    <property type="project" value="InterPro"/>
</dbReference>
<evidence type="ECO:0000313" key="4">
    <source>
        <dbReference type="Proteomes" id="UP000789706"/>
    </source>
</evidence>
<dbReference type="InterPro" id="IPR003817">
    <property type="entry name" value="PS_Dcarbxylase"/>
</dbReference>
<protein>
    <submittedName>
        <fullName evidence="3">1765_t:CDS:1</fullName>
    </submittedName>
</protein>
<dbReference type="Pfam" id="PF02666">
    <property type="entry name" value="PS_Dcarbxylase"/>
    <property type="match status" value="1"/>
</dbReference>
<dbReference type="EMBL" id="CAJVPK010000975">
    <property type="protein sequence ID" value="CAG8563158.1"/>
    <property type="molecule type" value="Genomic_DNA"/>
</dbReference>
<dbReference type="PANTHER" id="PTHR10067">
    <property type="entry name" value="PHOSPHATIDYLSERINE DECARBOXYLASE"/>
    <property type="match status" value="1"/>
</dbReference>
<reference evidence="3" key="1">
    <citation type="submission" date="2021-06" db="EMBL/GenBank/DDBJ databases">
        <authorList>
            <person name="Kallberg Y."/>
            <person name="Tangrot J."/>
            <person name="Rosling A."/>
        </authorList>
    </citation>
    <scope>NUCLEOTIDE SEQUENCE</scope>
    <source>
        <strain evidence="3">AZ414A</strain>
    </source>
</reference>
<keyword evidence="2" id="KW-0456">Lyase</keyword>
<keyword evidence="1" id="KW-0210">Decarboxylase</keyword>
<dbReference type="OrthoDB" id="5973539at2759"/>